<dbReference type="PROSITE" id="PS50112">
    <property type="entry name" value="PAS"/>
    <property type="match status" value="2"/>
</dbReference>
<dbReference type="GO" id="GO:0004888">
    <property type="term" value="F:transmembrane signaling receptor activity"/>
    <property type="evidence" value="ECO:0007669"/>
    <property type="project" value="InterPro"/>
</dbReference>
<dbReference type="InterPro" id="IPR013655">
    <property type="entry name" value="PAS_fold_3"/>
</dbReference>
<reference evidence="7 8" key="1">
    <citation type="journal article" date="2018" name="Nat. Biotechnol.">
        <title>A standardized bacterial taxonomy based on genome phylogeny substantially revises the tree of life.</title>
        <authorList>
            <person name="Parks D.H."/>
            <person name="Chuvochina M."/>
            <person name="Waite D.W."/>
            <person name="Rinke C."/>
            <person name="Skarshewski A."/>
            <person name="Chaumeil P.A."/>
            <person name="Hugenholtz P."/>
        </authorList>
    </citation>
    <scope>NUCLEOTIDE SEQUENCE [LARGE SCALE GENOMIC DNA]</scope>
    <source>
        <strain evidence="5">UBA8707</strain>
        <strain evidence="6">UBA9881</strain>
    </source>
</reference>
<dbReference type="EMBL" id="DOOG01000046">
    <property type="protein sequence ID" value="HBU97241.1"/>
    <property type="molecule type" value="Genomic_DNA"/>
</dbReference>
<dbReference type="EMBL" id="DPOP01000089">
    <property type="protein sequence ID" value="HCW67684.1"/>
    <property type="molecule type" value="Genomic_DNA"/>
</dbReference>
<feature type="domain" description="PAC" evidence="4">
    <location>
        <begin position="87"/>
        <end position="139"/>
    </location>
</feature>
<evidence type="ECO:0000259" key="4">
    <source>
        <dbReference type="PROSITE" id="PS50113"/>
    </source>
</evidence>
<dbReference type="SUPFAM" id="SSF55785">
    <property type="entry name" value="PYP-like sensor domain (PAS domain)"/>
    <property type="match status" value="2"/>
</dbReference>
<accession>A0A358HQ12</accession>
<name>A0A358HQ12_9PROT</name>
<dbReference type="PANTHER" id="PTHR24422:SF10">
    <property type="entry name" value="CHEMOTAXIS PROTEIN METHYLTRANSFERASE 2"/>
    <property type="match status" value="1"/>
</dbReference>
<dbReference type="Gene3D" id="1.10.287.950">
    <property type="entry name" value="Methyl-accepting chemotaxis protein"/>
    <property type="match status" value="1"/>
</dbReference>
<dbReference type="Pfam" id="PF13426">
    <property type="entry name" value="PAS_9"/>
    <property type="match status" value="1"/>
</dbReference>
<dbReference type="Proteomes" id="UP000264753">
    <property type="component" value="Unassembled WGS sequence"/>
</dbReference>
<keyword evidence="1" id="KW-0807">Transducer</keyword>
<dbReference type="Gene3D" id="3.30.450.20">
    <property type="entry name" value="PAS domain"/>
    <property type="match status" value="2"/>
</dbReference>
<feature type="domain" description="Methyl-accepting transducer" evidence="2">
    <location>
        <begin position="259"/>
        <end position="481"/>
    </location>
</feature>
<dbReference type="GO" id="GO:0006935">
    <property type="term" value="P:chemotaxis"/>
    <property type="evidence" value="ECO:0007669"/>
    <property type="project" value="InterPro"/>
</dbReference>
<dbReference type="PRINTS" id="PR00260">
    <property type="entry name" value="CHEMTRNSDUCR"/>
</dbReference>
<evidence type="ECO:0000313" key="7">
    <source>
        <dbReference type="Proteomes" id="UP000264179"/>
    </source>
</evidence>
<dbReference type="SMART" id="SM00086">
    <property type="entry name" value="PAC"/>
    <property type="match status" value="2"/>
</dbReference>
<evidence type="ECO:0000259" key="3">
    <source>
        <dbReference type="PROSITE" id="PS50112"/>
    </source>
</evidence>
<dbReference type="Proteomes" id="UP000264179">
    <property type="component" value="Unassembled WGS sequence"/>
</dbReference>
<dbReference type="RefSeq" id="WP_276651811.1">
    <property type="nucleotide sequence ID" value="NZ_DOOG01000046.1"/>
</dbReference>
<dbReference type="InterPro" id="IPR001610">
    <property type="entry name" value="PAC"/>
</dbReference>
<dbReference type="SUPFAM" id="SSF58104">
    <property type="entry name" value="Methyl-accepting chemotaxis protein (MCP) signaling domain"/>
    <property type="match status" value="1"/>
</dbReference>
<feature type="domain" description="PAC" evidence="4">
    <location>
        <begin position="209"/>
        <end position="261"/>
    </location>
</feature>
<organism evidence="5 8">
    <name type="scientific">Thalassospira lucentensis</name>
    <dbReference type="NCBI Taxonomy" id="168935"/>
    <lineage>
        <taxon>Bacteria</taxon>
        <taxon>Pseudomonadati</taxon>
        <taxon>Pseudomonadota</taxon>
        <taxon>Alphaproteobacteria</taxon>
        <taxon>Rhodospirillales</taxon>
        <taxon>Thalassospiraceae</taxon>
        <taxon>Thalassospira</taxon>
    </lineage>
</organism>
<dbReference type="InterPro" id="IPR004090">
    <property type="entry name" value="Chemotax_Me-accpt_rcpt"/>
</dbReference>
<dbReference type="NCBIfam" id="TIGR00229">
    <property type="entry name" value="sensory_box"/>
    <property type="match status" value="2"/>
</dbReference>
<dbReference type="AlphaFoldDB" id="A0A358HQ12"/>
<dbReference type="Pfam" id="PF08447">
    <property type="entry name" value="PAS_3"/>
    <property type="match status" value="1"/>
</dbReference>
<dbReference type="GO" id="GO:0016020">
    <property type="term" value="C:membrane"/>
    <property type="evidence" value="ECO:0007669"/>
    <property type="project" value="InterPro"/>
</dbReference>
<dbReference type="InterPro" id="IPR050903">
    <property type="entry name" value="Bact_Chemotaxis_MeTrfase"/>
</dbReference>
<dbReference type="InterPro" id="IPR000700">
    <property type="entry name" value="PAS-assoc_C"/>
</dbReference>
<comment type="caution">
    <text evidence="5">The sequence shown here is derived from an EMBL/GenBank/DDBJ whole genome shotgun (WGS) entry which is preliminary data.</text>
</comment>
<dbReference type="PANTHER" id="PTHR24422">
    <property type="entry name" value="CHEMOTAXIS PROTEIN METHYLTRANSFERASE"/>
    <property type="match status" value="1"/>
</dbReference>
<dbReference type="InterPro" id="IPR000014">
    <property type="entry name" value="PAS"/>
</dbReference>
<dbReference type="InterPro" id="IPR035965">
    <property type="entry name" value="PAS-like_dom_sf"/>
</dbReference>
<evidence type="ECO:0000313" key="8">
    <source>
        <dbReference type="Proteomes" id="UP000264753"/>
    </source>
</evidence>
<dbReference type="SMART" id="SM00283">
    <property type="entry name" value="MA"/>
    <property type="match status" value="1"/>
</dbReference>
<evidence type="ECO:0000313" key="6">
    <source>
        <dbReference type="EMBL" id="HCW67684.1"/>
    </source>
</evidence>
<dbReference type="Pfam" id="PF00015">
    <property type="entry name" value="MCPsignal"/>
    <property type="match status" value="1"/>
</dbReference>
<dbReference type="PROSITE" id="PS50113">
    <property type="entry name" value="PAC"/>
    <property type="match status" value="2"/>
</dbReference>
<dbReference type="PROSITE" id="PS50111">
    <property type="entry name" value="CHEMOTAXIS_TRANSDUC_2"/>
    <property type="match status" value="1"/>
</dbReference>
<dbReference type="CDD" id="cd00130">
    <property type="entry name" value="PAS"/>
    <property type="match status" value="2"/>
</dbReference>
<dbReference type="InterPro" id="IPR004089">
    <property type="entry name" value="MCPsignal_dom"/>
</dbReference>
<feature type="domain" description="PAS" evidence="3">
    <location>
        <begin position="150"/>
        <end position="180"/>
    </location>
</feature>
<protein>
    <submittedName>
        <fullName evidence="5">Chemotaxis protein</fullName>
    </submittedName>
</protein>
<gene>
    <name evidence="5" type="ORF">DEF21_04950</name>
    <name evidence="6" type="ORF">DHR80_10870</name>
</gene>
<evidence type="ECO:0000313" key="5">
    <source>
        <dbReference type="EMBL" id="HBU97241.1"/>
    </source>
</evidence>
<dbReference type="SMART" id="SM00091">
    <property type="entry name" value="PAS"/>
    <property type="match status" value="2"/>
</dbReference>
<feature type="domain" description="PAS" evidence="3">
    <location>
        <begin position="28"/>
        <end position="66"/>
    </location>
</feature>
<sequence>MTVLNFFKRNTASLANETLLALEKSLAVIEFDPQGKILRANDNFLSVLGYELAEIVGKHHAMFVPDQIRNSPDYEAFWSDLRGGAFKSAAFPRITRTGERIWIEATYNPVRNGKGEVVKIVKFASDITKRQQTFADFEGKVNAISRSQAVIEFDLHGNILDANDNFLTVTGYELSEIIGRHHQMFVDPHYSGSAEYAEFWKDLGRGNFCARQFKRFTKSGKEIWIEASYNPIFDPDGNPYKVIKYATDITEQVNLLSELKAMIDTNFTEIDHSLGELDQRSDVATSSCEETSENVQAVAAGTEQLAASIAEISRSMSEARASTDMVFEKAVQAGASTGRMTELVGAMSNIIDVIQGIAGQINLLALNATIESARAGEAGKGFAVVATEVKNLANQVARATEQITGEIEGVQNIAEEVTGVLGTIQGDVEGVVNNVTTISSAVEEQSAVTQEVSGNMQRMAESVERFSSTVRYIRDASSLVSGTVGRTREAAVVLAR</sequence>
<evidence type="ECO:0000259" key="2">
    <source>
        <dbReference type="PROSITE" id="PS50111"/>
    </source>
</evidence>
<dbReference type="GO" id="GO:0007165">
    <property type="term" value="P:signal transduction"/>
    <property type="evidence" value="ECO:0007669"/>
    <property type="project" value="UniProtKB-KW"/>
</dbReference>
<evidence type="ECO:0000256" key="1">
    <source>
        <dbReference type="PROSITE-ProRule" id="PRU00284"/>
    </source>
</evidence>
<proteinExistence type="predicted"/>